<dbReference type="EMBL" id="JAOSHN010000005">
    <property type="protein sequence ID" value="MCU7379398.1"/>
    <property type="molecule type" value="Genomic_DNA"/>
</dbReference>
<dbReference type="EMBL" id="JAOSHN010000001">
    <property type="protein sequence ID" value="MCU7376849.1"/>
    <property type="molecule type" value="Genomic_DNA"/>
</dbReference>
<evidence type="ECO:0000256" key="1">
    <source>
        <dbReference type="SAM" id="SignalP"/>
    </source>
</evidence>
<keyword evidence="4" id="KW-1185">Reference proteome</keyword>
<reference evidence="2" key="1">
    <citation type="submission" date="2022-09" db="EMBL/GenBank/DDBJ databases">
        <title>Culturomic study of gut microbiota in children with autism spectrum disorder.</title>
        <authorList>
            <person name="Efimov B.A."/>
            <person name="Chaplin A.V."/>
            <person name="Sokolova S.R."/>
            <person name="Pikina A.P."/>
            <person name="Korzhanova M."/>
            <person name="Belova V."/>
            <person name="Korostin D."/>
        </authorList>
    </citation>
    <scope>NUCLEOTIDE SEQUENCE</scope>
    <source>
        <strain evidence="2">ASD5510</strain>
    </source>
</reference>
<organism evidence="2 4">
    <name type="scientific">Hominibacterium faecale</name>
    <dbReference type="NCBI Taxonomy" id="2839743"/>
    <lineage>
        <taxon>Bacteria</taxon>
        <taxon>Bacillati</taxon>
        <taxon>Bacillota</taxon>
        <taxon>Clostridia</taxon>
        <taxon>Peptostreptococcales</taxon>
        <taxon>Anaerovoracaceae</taxon>
        <taxon>Hominibacterium</taxon>
    </lineage>
</organism>
<gene>
    <name evidence="2" type="ORF">OBO34_00610</name>
    <name evidence="3" type="ORF">OBO34_13705</name>
</gene>
<evidence type="ECO:0000313" key="2">
    <source>
        <dbReference type="EMBL" id="MCU7376849.1"/>
    </source>
</evidence>
<evidence type="ECO:0000313" key="4">
    <source>
        <dbReference type="Proteomes" id="UP001065549"/>
    </source>
</evidence>
<keyword evidence="1" id="KW-0732">Signal</keyword>
<dbReference type="AlphaFoldDB" id="A0A9J6QID4"/>
<feature type="signal peptide" evidence="1">
    <location>
        <begin position="1"/>
        <end position="24"/>
    </location>
</feature>
<dbReference type="Proteomes" id="UP001065549">
    <property type="component" value="Unassembled WGS sequence"/>
</dbReference>
<dbReference type="RefSeq" id="WP_253020462.1">
    <property type="nucleotide sequence ID" value="NZ_JAJAGH010000005.1"/>
</dbReference>
<accession>A0A9J6QID4</accession>
<evidence type="ECO:0000313" key="3">
    <source>
        <dbReference type="EMBL" id="MCU7379398.1"/>
    </source>
</evidence>
<protein>
    <submittedName>
        <fullName evidence="2">Uncharacterized protein</fullName>
    </submittedName>
</protein>
<name>A0A9J6QID4_9FIRM</name>
<feature type="chain" id="PRO_5040046049" evidence="1">
    <location>
        <begin position="25"/>
        <end position="158"/>
    </location>
</feature>
<comment type="caution">
    <text evidence="2">The sequence shown here is derived from an EMBL/GenBank/DDBJ whole genome shotgun (WGS) entry which is preliminary data.</text>
</comment>
<sequence>MKRLNVFLPLLVVLGLLASQTAFAAASSEDGFVEELLENKVYLDDEPASEGSGQIVPFAVSTTLSFTKLSSTKAQAAVIAARTGASSIKSTIQLQYLASDGTYKNTGTAAVQTAKSSRIRHAAKFTISSKKTYRIKATVKYVKSGTSSSATYYKALSS</sequence>
<proteinExistence type="predicted"/>